<dbReference type="SMART" id="SM00271">
    <property type="entry name" value="DnaJ"/>
    <property type="match status" value="1"/>
</dbReference>
<dbReference type="PROSITE" id="PS50076">
    <property type="entry name" value="DNAJ_2"/>
    <property type="match status" value="1"/>
</dbReference>
<evidence type="ECO:0000259" key="3">
    <source>
        <dbReference type="PROSITE" id="PS50076"/>
    </source>
</evidence>
<keyword evidence="2" id="KW-0472">Membrane</keyword>
<feature type="domain" description="J" evidence="3">
    <location>
        <begin position="130"/>
        <end position="193"/>
    </location>
</feature>
<keyword evidence="2" id="KW-0812">Transmembrane</keyword>
<feature type="transmembrane region" description="Helical" evidence="2">
    <location>
        <begin position="713"/>
        <end position="738"/>
    </location>
</feature>
<evidence type="ECO:0000256" key="2">
    <source>
        <dbReference type="SAM" id="Phobius"/>
    </source>
</evidence>
<organism evidence="4 5">
    <name type="scientific">Symbiodinium microadriaticum</name>
    <name type="common">Dinoflagellate</name>
    <name type="synonym">Zooxanthella microadriatica</name>
    <dbReference type="NCBI Taxonomy" id="2951"/>
    <lineage>
        <taxon>Eukaryota</taxon>
        <taxon>Sar</taxon>
        <taxon>Alveolata</taxon>
        <taxon>Dinophyceae</taxon>
        <taxon>Suessiales</taxon>
        <taxon>Symbiodiniaceae</taxon>
        <taxon>Symbiodinium</taxon>
    </lineage>
</organism>
<feature type="compositionally biased region" description="Polar residues" evidence="1">
    <location>
        <begin position="230"/>
        <end position="242"/>
    </location>
</feature>
<dbReference type="InterPro" id="IPR001623">
    <property type="entry name" value="DnaJ_domain"/>
</dbReference>
<protein>
    <submittedName>
        <fullName evidence="4">DnaJ protein-like 2</fullName>
    </submittedName>
</protein>
<keyword evidence="2" id="KW-1133">Transmembrane helix</keyword>
<dbReference type="InterPro" id="IPR018253">
    <property type="entry name" value="DnaJ_domain_CS"/>
</dbReference>
<proteinExistence type="predicted"/>
<dbReference type="EMBL" id="LSRX01000184">
    <property type="protein sequence ID" value="OLQ05475.1"/>
    <property type="molecule type" value="Genomic_DNA"/>
</dbReference>
<reference evidence="4 5" key="1">
    <citation type="submission" date="2016-02" db="EMBL/GenBank/DDBJ databases">
        <title>Genome analysis of coral dinoflagellate symbionts highlights evolutionary adaptations to a symbiotic lifestyle.</title>
        <authorList>
            <person name="Aranda M."/>
            <person name="Li Y."/>
            <person name="Liew Y.J."/>
            <person name="Baumgarten S."/>
            <person name="Simakov O."/>
            <person name="Wilson M."/>
            <person name="Piel J."/>
            <person name="Ashoor H."/>
            <person name="Bougouffa S."/>
            <person name="Bajic V.B."/>
            <person name="Ryu T."/>
            <person name="Ravasi T."/>
            <person name="Bayer T."/>
            <person name="Micklem G."/>
            <person name="Kim H."/>
            <person name="Bhak J."/>
            <person name="Lajeunesse T.C."/>
            <person name="Voolstra C.R."/>
        </authorList>
    </citation>
    <scope>NUCLEOTIDE SEQUENCE [LARGE SCALE GENOMIC DNA]</scope>
    <source>
        <strain evidence="4 5">CCMP2467</strain>
    </source>
</reference>
<dbReference type="SUPFAM" id="SSF46565">
    <property type="entry name" value="Chaperone J-domain"/>
    <property type="match status" value="1"/>
</dbReference>
<dbReference type="Proteomes" id="UP000186817">
    <property type="component" value="Unassembled WGS sequence"/>
</dbReference>
<feature type="region of interest" description="Disordered" evidence="1">
    <location>
        <begin position="310"/>
        <end position="336"/>
    </location>
</feature>
<evidence type="ECO:0000313" key="4">
    <source>
        <dbReference type="EMBL" id="OLQ05475.1"/>
    </source>
</evidence>
<feature type="region of interest" description="Disordered" evidence="1">
    <location>
        <begin position="212"/>
        <end position="244"/>
    </location>
</feature>
<dbReference type="AlphaFoldDB" id="A0A1Q9EDF2"/>
<gene>
    <name evidence="4" type="primary">LDJ2</name>
    <name evidence="4" type="ORF">AK812_SmicGene11337</name>
</gene>
<evidence type="ECO:0000256" key="1">
    <source>
        <dbReference type="SAM" id="MobiDB-lite"/>
    </source>
</evidence>
<keyword evidence="5" id="KW-1185">Reference proteome</keyword>
<comment type="caution">
    <text evidence="4">The sequence shown here is derived from an EMBL/GenBank/DDBJ whole genome shotgun (WGS) entry which is preliminary data.</text>
</comment>
<feature type="compositionally biased region" description="Basic and acidic residues" evidence="1">
    <location>
        <begin position="11"/>
        <end position="21"/>
    </location>
</feature>
<feature type="region of interest" description="Disordered" evidence="1">
    <location>
        <begin position="1"/>
        <end position="24"/>
    </location>
</feature>
<accession>A0A1Q9EDF2</accession>
<sequence length="742" mass="83284">MMTISSLMPTRDAKSKVDLRHKTSSAGKPQVMQLIAELGSEFEAVCGVRDPPQHAVPLGALLVGRHISSCRGLLNSADMEVGAVWEPQDTLAFQIEVRNRVPDTSAGRYEELWQQAWRLCIGLYVEGGCRQMRVLNESARPVLGFQDIIRAYRQRALEQHPDKGGDKDDFDALNKAYATLNDDARRRAYDLQLAKERERELLVEGGRSTFSKQQLQAPMPRIKTAPTPGSKRQAQMRTSQPGKPQCCAHEWICKENGIHDAESLELVSYSQLQDMFDSDRQGDQLTEQEEQKIKERTQKLLDQYTSLPRNKEKRQEWTNGLRGKERLQYQSTQRDDPQIASNNQEIYFTDLGRPTPELLPVAAADAATEAEVADAGCFEIQRRCSGTRDCRQMPYQPFTYRVIQAVSSTLQAEKKVRLADSIRLAKQADLEAVAFSGTGRRLAKAKTKPKAKAFVPKPRADLQLRWRKFTDGGQAKEFGLYASSQAMGDLAALVVRMSLTTSMPPRGRITIKAPSGYAFPLVCIGFSSKSVEVGYSPLPPRTACQGGGDVGRRLLPHRGRNPPRRLGLLASEMQLTLGPDEADRLLANRRYAYSAAVQNPGRESRPLVFIWELRSETEGGDLLDRSRTADNASATGSPLLLPVFGFLRASANFAFQAHSVRITFRVCIDWLDRELRVVDLSGKRAHSVRITFRVPMRMRMTMANRIEKKTVPIVTMIMAVFATVMMSMMVMMTMLMIVKEWP</sequence>
<evidence type="ECO:0000313" key="5">
    <source>
        <dbReference type="Proteomes" id="UP000186817"/>
    </source>
</evidence>
<dbReference type="InterPro" id="IPR036869">
    <property type="entry name" value="J_dom_sf"/>
</dbReference>
<dbReference type="Pfam" id="PF00226">
    <property type="entry name" value="DnaJ"/>
    <property type="match status" value="1"/>
</dbReference>
<name>A0A1Q9EDF2_SYMMI</name>
<dbReference type="OrthoDB" id="445556at2759"/>
<dbReference type="PROSITE" id="PS00636">
    <property type="entry name" value="DNAJ_1"/>
    <property type="match status" value="1"/>
</dbReference>
<dbReference type="Gene3D" id="1.10.287.110">
    <property type="entry name" value="DnaJ domain"/>
    <property type="match status" value="1"/>
</dbReference>